<accession>A0A382FGW6</accession>
<protein>
    <recommendedName>
        <fullName evidence="2">GIY-YIG domain-containing protein</fullName>
    </recommendedName>
</protein>
<dbReference type="AlphaFoldDB" id="A0A382FGW6"/>
<dbReference type="EMBL" id="UINC01049950">
    <property type="protein sequence ID" value="SVB62328.1"/>
    <property type="molecule type" value="Genomic_DNA"/>
</dbReference>
<reference evidence="1" key="1">
    <citation type="submission" date="2018-05" db="EMBL/GenBank/DDBJ databases">
        <authorList>
            <person name="Lanie J.A."/>
            <person name="Ng W.-L."/>
            <person name="Kazmierczak K.M."/>
            <person name="Andrzejewski T.M."/>
            <person name="Davidsen T.M."/>
            <person name="Wayne K.J."/>
            <person name="Tettelin H."/>
            <person name="Glass J.I."/>
            <person name="Rusch D."/>
            <person name="Podicherti R."/>
            <person name="Tsui H.-C.T."/>
            <person name="Winkler M.E."/>
        </authorList>
    </citation>
    <scope>NUCLEOTIDE SEQUENCE</scope>
</reference>
<name>A0A382FGW6_9ZZZZ</name>
<gene>
    <name evidence="1" type="ORF">METZ01_LOCUS215182</name>
</gene>
<sequence length="109" mass="12900">MNWTDWIPFPEPNQIRRILAPKGSGVYELMNQTTDEWVLVGISINVRKRMKSLMPSPYGVGRRNNYKKRQYVLDNYCDIVYRTLSTRDRQEAEDVEKTMLSSGKYIYNT</sequence>
<evidence type="ECO:0008006" key="2">
    <source>
        <dbReference type="Google" id="ProtNLM"/>
    </source>
</evidence>
<organism evidence="1">
    <name type="scientific">marine metagenome</name>
    <dbReference type="NCBI Taxonomy" id="408172"/>
    <lineage>
        <taxon>unclassified sequences</taxon>
        <taxon>metagenomes</taxon>
        <taxon>ecological metagenomes</taxon>
    </lineage>
</organism>
<evidence type="ECO:0000313" key="1">
    <source>
        <dbReference type="EMBL" id="SVB62328.1"/>
    </source>
</evidence>
<proteinExistence type="predicted"/>